<dbReference type="InterPro" id="IPR005467">
    <property type="entry name" value="His_kinase_dom"/>
</dbReference>
<dbReference type="GO" id="GO:0000155">
    <property type="term" value="F:phosphorelay sensor kinase activity"/>
    <property type="evidence" value="ECO:0007669"/>
    <property type="project" value="InterPro"/>
</dbReference>
<keyword evidence="6" id="KW-0472">Membrane</keyword>
<dbReference type="InterPro" id="IPR015943">
    <property type="entry name" value="WD40/YVTN_repeat-like_dom_sf"/>
</dbReference>
<dbReference type="Pfam" id="PF02518">
    <property type="entry name" value="HATPase_c"/>
    <property type="match status" value="1"/>
</dbReference>
<dbReference type="SUPFAM" id="SSF63829">
    <property type="entry name" value="Calcium-dependent phosphotriesterase"/>
    <property type="match status" value="2"/>
</dbReference>
<dbReference type="Pfam" id="PF00512">
    <property type="entry name" value="HisKA"/>
    <property type="match status" value="1"/>
</dbReference>
<dbReference type="SMART" id="SM00387">
    <property type="entry name" value="HATPase_c"/>
    <property type="match status" value="1"/>
</dbReference>
<dbReference type="InterPro" id="IPR036890">
    <property type="entry name" value="HATPase_C_sf"/>
</dbReference>
<organism evidence="9 10">
    <name type="scientific">Sulfidibacter corallicola</name>
    <dbReference type="NCBI Taxonomy" id="2818388"/>
    <lineage>
        <taxon>Bacteria</taxon>
        <taxon>Pseudomonadati</taxon>
        <taxon>Acidobacteriota</taxon>
        <taxon>Holophagae</taxon>
        <taxon>Acanthopleuribacterales</taxon>
        <taxon>Acanthopleuribacteraceae</taxon>
        <taxon>Sulfidibacter</taxon>
    </lineage>
</organism>
<keyword evidence="9" id="KW-0418">Kinase</keyword>
<dbReference type="Gene3D" id="2.130.10.10">
    <property type="entry name" value="YVTN repeat-like/Quinoprotein amine dehydrogenase"/>
    <property type="match status" value="1"/>
</dbReference>
<evidence type="ECO:0000256" key="2">
    <source>
        <dbReference type="ARBA" id="ARBA00012438"/>
    </source>
</evidence>
<dbReference type="InterPro" id="IPR036097">
    <property type="entry name" value="HisK_dim/P_sf"/>
</dbReference>
<dbReference type="Proteomes" id="UP000663929">
    <property type="component" value="Chromosome"/>
</dbReference>
<dbReference type="PROSITE" id="PS50110">
    <property type="entry name" value="RESPONSE_REGULATORY"/>
    <property type="match status" value="1"/>
</dbReference>
<dbReference type="RefSeq" id="WP_237378398.1">
    <property type="nucleotide sequence ID" value="NZ_CP071793.1"/>
</dbReference>
<dbReference type="PANTHER" id="PTHR43547">
    <property type="entry name" value="TWO-COMPONENT HISTIDINE KINASE"/>
    <property type="match status" value="1"/>
</dbReference>
<dbReference type="SMART" id="SM00448">
    <property type="entry name" value="REC"/>
    <property type="match status" value="1"/>
</dbReference>
<dbReference type="InterPro" id="IPR011006">
    <property type="entry name" value="CheY-like_superfamily"/>
</dbReference>
<dbReference type="SUPFAM" id="SSF52172">
    <property type="entry name" value="CheY-like"/>
    <property type="match status" value="1"/>
</dbReference>
<dbReference type="InterPro" id="IPR001789">
    <property type="entry name" value="Sig_transdc_resp-reg_receiver"/>
</dbReference>
<dbReference type="SUPFAM" id="SSF47384">
    <property type="entry name" value="Homodimeric domain of signal transducing histidine kinase"/>
    <property type="match status" value="1"/>
</dbReference>
<dbReference type="AlphaFoldDB" id="A0A8A4TGV2"/>
<dbReference type="KEGG" id="scor:J3U87_24465"/>
<dbReference type="Pfam" id="PF00072">
    <property type="entry name" value="Response_reg"/>
    <property type="match status" value="1"/>
</dbReference>
<dbReference type="Gene3D" id="3.40.50.2300">
    <property type="match status" value="1"/>
</dbReference>
<dbReference type="PROSITE" id="PS50109">
    <property type="entry name" value="HIS_KIN"/>
    <property type="match status" value="1"/>
</dbReference>
<evidence type="ECO:0000313" key="9">
    <source>
        <dbReference type="EMBL" id="QTD48747.1"/>
    </source>
</evidence>
<feature type="domain" description="Response regulatory" evidence="8">
    <location>
        <begin position="1048"/>
        <end position="1163"/>
    </location>
</feature>
<dbReference type="PANTHER" id="PTHR43547:SF2">
    <property type="entry name" value="HYBRID SIGNAL TRANSDUCTION HISTIDINE KINASE C"/>
    <property type="match status" value="1"/>
</dbReference>
<dbReference type="EMBL" id="CP071793">
    <property type="protein sequence ID" value="QTD48747.1"/>
    <property type="molecule type" value="Genomic_DNA"/>
</dbReference>
<keyword evidence="3 4" id="KW-0597">Phosphoprotein</keyword>
<keyword evidence="9" id="KW-0808">Transferase</keyword>
<comment type="catalytic activity">
    <reaction evidence="1">
        <text>ATP + protein L-histidine = ADP + protein N-phospho-L-histidine.</text>
        <dbReference type="EC" id="2.7.13.3"/>
    </reaction>
</comment>
<keyword evidence="6" id="KW-0812">Transmembrane</keyword>
<feature type="modified residue" description="4-aspartylphosphate" evidence="4">
    <location>
        <position position="1096"/>
    </location>
</feature>
<name>A0A8A4TGV2_SULCO</name>
<evidence type="ECO:0000259" key="7">
    <source>
        <dbReference type="PROSITE" id="PS50109"/>
    </source>
</evidence>
<dbReference type="PRINTS" id="PR00344">
    <property type="entry name" value="BCTRLSENSOR"/>
</dbReference>
<gene>
    <name evidence="9" type="ORF">J3U87_24465</name>
</gene>
<evidence type="ECO:0000256" key="5">
    <source>
        <dbReference type="SAM" id="MobiDB-lite"/>
    </source>
</evidence>
<dbReference type="Gene3D" id="2.60.40.10">
    <property type="entry name" value="Immunoglobulins"/>
    <property type="match status" value="1"/>
</dbReference>
<dbReference type="FunFam" id="1.10.287.130:FF:000045">
    <property type="entry name" value="Two-component system sensor histidine kinase/response regulator"/>
    <property type="match status" value="1"/>
</dbReference>
<evidence type="ECO:0000256" key="1">
    <source>
        <dbReference type="ARBA" id="ARBA00000085"/>
    </source>
</evidence>
<dbReference type="Gene3D" id="1.10.287.130">
    <property type="match status" value="1"/>
</dbReference>
<feature type="domain" description="Histidine kinase" evidence="7">
    <location>
        <begin position="802"/>
        <end position="1017"/>
    </location>
</feature>
<evidence type="ECO:0000256" key="4">
    <source>
        <dbReference type="PROSITE-ProRule" id="PRU00169"/>
    </source>
</evidence>
<protein>
    <recommendedName>
        <fullName evidence="2">histidine kinase</fullName>
        <ecNumber evidence="2">2.7.13.3</ecNumber>
    </recommendedName>
</protein>
<dbReference type="InterPro" id="IPR003594">
    <property type="entry name" value="HATPase_dom"/>
</dbReference>
<evidence type="ECO:0000259" key="8">
    <source>
        <dbReference type="PROSITE" id="PS50110"/>
    </source>
</evidence>
<proteinExistence type="predicted"/>
<dbReference type="SMART" id="SM00388">
    <property type="entry name" value="HisKA"/>
    <property type="match status" value="1"/>
</dbReference>
<evidence type="ECO:0000256" key="3">
    <source>
        <dbReference type="ARBA" id="ARBA00022553"/>
    </source>
</evidence>
<reference evidence="9" key="1">
    <citation type="submission" date="2021-03" db="EMBL/GenBank/DDBJ databases">
        <title>Acanthopleuribacteraceae sp. M133.</title>
        <authorList>
            <person name="Wang G."/>
        </authorList>
    </citation>
    <scope>NUCLEOTIDE SEQUENCE</scope>
    <source>
        <strain evidence="9">M133</strain>
    </source>
</reference>
<dbReference type="CDD" id="cd00082">
    <property type="entry name" value="HisKA"/>
    <property type="match status" value="1"/>
</dbReference>
<dbReference type="EC" id="2.7.13.3" evidence="2"/>
<keyword evidence="10" id="KW-1185">Reference proteome</keyword>
<accession>A0A8A4TGV2</accession>
<evidence type="ECO:0000313" key="10">
    <source>
        <dbReference type="Proteomes" id="UP000663929"/>
    </source>
</evidence>
<feature type="transmembrane region" description="Helical" evidence="6">
    <location>
        <begin position="732"/>
        <end position="752"/>
    </location>
</feature>
<sequence>MFPIHTLLLYLCFSGITVERPGRYFLKHYLPEHMYPQTWGTTQDDLGNVIVAASNGVFVFNGIEWRHLSIESDGPYALSIHRAEDGRIYVGGYNGLGYLVRDGFRYRYRSLTESLSLPERPTFRQIASTEEGVYFIGAKILCLVKRELAVESIVPASPIVFATPWRGGLLVQEKSRSPYLLGVDDPDILAALKRIGGEDLTCAFPLDDRGHVFGKANRLYVYRSGRMEPFAVDHAPLLARSGLYRGCALPNGDLALATRSEGVLVFTRAGRLLSKIDRDGGLANAITNLFVDGTGGLWACANSQGLFRIEVNRPVTYFDERSYGGAHFFRKMATFGGDHYFAAMDGLYRAASMNAHPTIDLAPQPGMPPGEDCRYLVPTAGGLLVASRSGFWRVNESGVEKVVDASFGRRIIASRDRANIYFAISSETLHVLNVTETDVREIQRLALPIDPVVLGEDTTGDLWLATDARGVVRVDFADPVAPRVVDVTDPILGSRENCEIFSPQRDLWLQCADTPVIAVGDRGLHPLAWSNPDAAPEWATLMTLDVDADGVYWFNALTEDGQQIVGTIDTERSAFSSEILLRFGSHKLRNVQFFQDPRDRSMWITSSFGLHRYQPNGFPERQRTRTQITQIQVEADWARLSAIPFRHNSLKFSFTNPEYEGEGPLFFRYRLLGSHKSSLREYSPWQPVKYKEYSHLPMGDYVFEVQGRNRWELPAHPTRVPFTILKPWYRTWWAYSAYVAALALLFWSLLSWRTAKTRRYNRQLQHEVMLKTQALEANQRTLEVKNRELVALHQVKEKFFANITHEFRTPLTLCLGPLEEVLEDGRMNPERRRKKLDLAFRNANRLLRLVNQILDLSKIQVDGLALAFQPVEMRAFLTARIALLVEASKKHGVSIHLSGEELVLPISEDKMGIAVDNLLFNALKFTPPGGRIEVDMERRRDSVAILFRDTGIGIVAEDLPHVFSRFYQGSQKALRGVGTGIGLAFTKEIIELHRGTVELSSPEGGGTLVEIRLPLPEAASGQPVRTDGHRMSSEASSNLSRGPSARDMVLVIDDEPDFIDYLTGILEPHYRVVVAASGKQGLARFEAHRPVLTLADVMLPDVSGDEICRIIKRRPGTQHHSVVLTSARGERDLAALADRCRADAYIAKPFRPAELLHLLATILDKANNRRS</sequence>
<feature type="region of interest" description="Disordered" evidence="5">
    <location>
        <begin position="1019"/>
        <end position="1041"/>
    </location>
</feature>
<keyword evidence="6" id="KW-1133">Transmembrane helix</keyword>
<dbReference type="InterPro" id="IPR004358">
    <property type="entry name" value="Sig_transdc_His_kin-like_C"/>
</dbReference>
<dbReference type="InterPro" id="IPR003661">
    <property type="entry name" value="HisK_dim/P_dom"/>
</dbReference>
<dbReference type="InterPro" id="IPR013783">
    <property type="entry name" value="Ig-like_fold"/>
</dbReference>
<dbReference type="SUPFAM" id="SSF55874">
    <property type="entry name" value="ATPase domain of HSP90 chaperone/DNA topoisomerase II/histidine kinase"/>
    <property type="match status" value="1"/>
</dbReference>
<evidence type="ECO:0000256" key="6">
    <source>
        <dbReference type="SAM" id="Phobius"/>
    </source>
</evidence>
<dbReference type="Gene3D" id="3.30.565.10">
    <property type="entry name" value="Histidine kinase-like ATPase, C-terminal domain"/>
    <property type="match status" value="1"/>
</dbReference>